<evidence type="ECO:0000313" key="4">
    <source>
        <dbReference type="Proteomes" id="UP000253664"/>
    </source>
</evidence>
<name>A0A367L4J2_9HYPO</name>
<reference evidence="3 4" key="1">
    <citation type="journal article" date="2015" name="BMC Genomics">
        <title>Insights from the genome of Ophiocordyceps polyrhachis-furcata to pathogenicity and host specificity in insect fungi.</title>
        <authorList>
            <person name="Wichadakul D."/>
            <person name="Kobmoo N."/>
            <person name="Ingsriswang S."/>
            <person name="Tangphatsornruang S."/>
            <person name="Chantasingh D."/>
            <person name="Luangsa-ard J.J."/>
            <person name="Eurwilaichitr L."/>
        </authorList>
    </citation>
    <scope>NUCLEOTIDE SEQUENCE [LARGE SCALE GENOMIC DNA]</scope>
    <source>
        <strain evidence="3 4">BCC 54312</strain>
    </source>
</reference>
<comment type="caution">
    <text evidence="3">The sequence shown here is derived from an EMBL/GenBank/DDBJ whole genome shotgun (WGS) entry which is preliminary data.</text>
</comment>
<accession>A0A367L4J2</accession>
<feature type="compositionally biased region" description="Low complexity" evidence="1">
    <location>
        <begin position="115"/>
        <end position="128"/>
    </location>
</feature>
<dbReference type="SUPFAM" id="SSF89372">
    <property type="entry name" value="Fucose-specific lectin"/>
    <property type="match status" value="1"/>
</dbReference>
<evidence type="ECO:0008006" key="5">
    <source>
        <dbReference type="Google" id="ProtNLM"/>
    </source>
</evidence>
<feature type="transmembrane region" description="Helical" evidence="2">
    <location>
        <begin position="62"/>
        <end position="85"/>
    </location>
</feature>
<keyword evidence="2" id="KW-0812">Transmembrane</keyword>
<dbReference type="AlphaFoldDB" id="A0A367L4J2"/>
<dbReference type="Gene3D" id="2.120.10.70">
    <property type="entry name" value="Fucose-specific lectin"/>
    <property type="match status" value="1"/>
</dbReference>
<evidence type="ECO:0000256" key="2">
    <source>
        <dbReference type="SAM" id="Phobius"/>
    </source>
</evidence>
<gene>
    <name evidence="3" type="ORF">L249_1411</name>
</gene>
<protein>
    <recommendedName>
        <fullName evidence="5">Fucose-specific lectin</fullName>
    </recommendedName>
</protein>
<dbReference type="OrthoDB" id="4896939at2759"/>
<sequence length="518" mass="55955">MPLDIPFLLQREQKMSSPSVDPWKTSSLGNSGVGPPPNPEIIHNHYYATAPKPLPWYRRKRFSWTAIAALVFVAVASAVTLGVVLKFQVGKGRLRDAGVSVDDENSSSQLTDQGTPSSSTTSHLSQSTVLASTSGSPHDALSPASSTPPSETTAHSNSAWATVSFPSSASTSMAASETQMVVYTVSEESHLASVYLDNEEEKLRRRLLVWQDQKRHLMVTDWSGGNKTHYRLRDQLRSSIPDAKLGTPLAMAGSSSGAVDLFFLDTQNTLSHVFQTAAGLWERSSLSKGNGPIVASDPSPLSAAWHRIKNGMEVLTVAYASSEKMRLAMTDRPTSDSNWLTVDVTSLPGPVPGQEEKARFAVAGDWQTKAGSQPMLMAVLKEDGLVAYECFIDTWPPESSTPCRETSGTLQDGEGRDAVSAPKQLGWIRLDGSPDGYGFSLLSLGEDGFIGEDRVGAGLRRKAGRGLDTKMAVRAISATDEAVLFAAAGDDVHIYRRKTEDGTWQAEGQLMPGRRWEV</sequence>
<dbReference type="Proteomes" id="UP000253664">
    <property type="component" value="Unassembled WGS sequence"/>
</dbReference>
<evidence type="ECO:0000256" key="1">
    <source>
        <dbReference type="SAM" id="MobiDB-lite"/>
    </source>
</evidence>
<keyword evidence="4" id="KW-1185">Reference proteome</keyword>
<keyword evidence="2" id="KW-1133">Transmembrane helix</keyword>
<dbReference type="EMBL" id="LKCN02000016">
    <property type="protein sequence ID" value="RCI09328.1"/>
    <property type="molecule type" value="Genomic_DNA"/>
</dbReference>
<evidence type="ECO:0000313" key="3">
    <source>
        <dbReference type="EMBL" id="RCI09328.1"/>
    </source>
</evidence>
<organism evidence="3 4">
    <name type="scientific">Ophiocordyceps polyrhachis-furcata BCC 54312</name>
    <dbReference type="NCBI Taxonomy" id="1330021"/>
    <lineage>
        <taxon>Eukaryota</taxon>
        <taxon>Fungi</taxon>
        <taxon>Dikarya</taxon>
        <taxon>Ascomycota</taxon>
        <taxon>Pezizomycotina</taxon>
        <taxon>Sordariomycetes</taxon>
        <taxon>Hypocreomycetidae</taxon>
        <taxon>Hypocreales</taxon>
        <taxon>Ophiocordycipitaceae</taxon>
        <taxon>Ophiocordyceps</taxon>
    </lineage>
</organism>
<keyword evidence="2" id="KW-0472">Membrane</keyword>
<feature type="compositionally biased region" description="Low complexity" evidence="1">
    <location>
        <begin position="140"/>
        <end position="157"/>
    </location>
</feature>
<proteinExistence type="predicted"/>
<feature type="region of interest" description="Disordered" evidence="1">
    <location>
        <begin position="98"/>
        <end position="157"/>
    </location>
</feature>